<dbReference type="EMBL" id="JAUIZM010000008">
    <property type="protein sequence ID" value="KAK1368515.1"/>
    <property type="molecule type" value="Genomic_DNA"/>
</dbReference>
<reference evidence="1" key="2">
    <citation type="submission" date="2023-05" db="EMBL/GenBank/DDBJ databases">
        <authorList>
            <person name="Schelkunov M.I."/>
        </authorList>
    </citation>
    <scope>NUCLEOTIDE SEQUENCE</scope>
    <source>
        <strain evidence="1">Hsosn_3</strain>
        <tissue evidence="1">Leaf</tissue>
    </source>
</reference>
<name>A0AAD8HLU2_9APIA</name>
<comment type="caution">
    <text evidence="1">The sequence shown here is derived from an EMBL/GenBank/DDBJ whole genome shotgun (WGS) entry which is preliminary data.</text>
</comment>
<reference evidence="1" key="1">
    <citation type="submission" date="2023-02" db="EMBL/GenBank/DDBJ databases">
        <title>Genome of toxic invasive species Heracleum sosnowskyi carries increased number of genes despite the absence of recent whole-genome duplications.</title>
        <authorList>
            <person name="Schelkunov M."/>
            <person name="Shtratnikova V."/>
            <person name="Makarenko M."/>
            <person name="Klepikova A."/>
            <person name="Omelchenko D."/>
            <person name="Novikova G."/>
            <person name="Obukhova E."/>
            <person name="Bogdanov V."/>
            <person name="Penin A."/>
            <person name="Logacheva M."/>
        </authorList>
    </citation>
    <scope>NUCLEOTIDE SEQUENCE</scope>
    <source>
        <strain evidence="1">Hsosn_3</strain>
        <tissue evidence="1">Leaf</tissue>
    </source>
</reference>
<gene>
    <name evidence="1" type="ORF">POM88_034607</name>
</gene>
<organism evidence="1 2">
    <name type="scientific">Heracleum sosnowskyi</name>
    <dbReference type="NCBI Taxonomy" id="360622"/>
    <lineage>
        <taxon>Eukaryota</taxon>
        <taxon>Viridiplantae</taxon>
        <taxon>Streptophyta</taxon>
        <taxon>Embryophyta</taxon>
        <taxon>Tracheophyta</taxon>
        <taxon>Spermatophyta</taxon>
        <taxon>Magnoliopsida</taxon>
        <taxon>eudicotyledons</taxon>
        <taxon>Gunneridae</taxon>
        <taxon>Pentapetalae</taxon>
        <taxon>asterids</taxon>
        <taxon>campanulids</taxon>
        <taxon>Apiales</taxon>
        <taxon>Apiaceae</taxon>
        <taxon>Apioideae</taxon>
        <taxon>apioid superclade</taxon>
        <taxon>Tordylieae</taxon>
        <taxon>Tordyliinae</taxon>
        <taxon>Heracleum</taxon>
    </lineage>
</organism>
<accession>A0AAD8HLU2</accession>
<proteinExistence type="predicted"/>
<dbReference type="Proteomes" id="UP001237642">
    <property type="component" value="Unassembled WGS sequence"/>
</dbReference>
<evidence type="ECO:0000313" key="2">
    <source>
        <dbReference type="Proteomes" id="UP001237642"/>
    </source>
</evidence>
<keyword evidence="2" id="KW-1185">Reference proteome</keyword>
<dbReference type="AlphaFoldDB" id="A0AAD8HLU2"/>
<sequence length="124" mass="14068">MGLRMTFEHKKDFVLLETDNWHAYEGTSDPNLHVEVTYVHQAANELATYLAQIGGENKEDMFKTSEPFGRVLEIWHEDMGLGPVGVKFRREKETVVGAWAASTVTSLRVYGDVQMEEGEASRTF</sequence>
<evidence type="ECO:0000313" key="1">
    <source>
        <dbReference type="EMBL" id="KAK1368515.1"/>
    </source>
</evidence>
<protein>
    <submittedName>
        <fullName evidence="1">Uncharacterized protein</fullName>
    </submittedName>
</protein>